<proteinExistence type="predicted"/>
<evidence type="ECO:0000313" key="2">
    <source>
        <dbReference type="EMBL" id="GAA5531018.1"/>
    </source>
</evidence>
<comment type="caution">
    <text evidence="2">The sequence shown here is derived from an EMBL/GenBank/DDBJ whole genome shotgun (WGS) entry which is preliminary data.</text>
</comment>
<name>A0ABP9X6K2_9CHLR</name>
<organism evidence="2 3">
    <name type="scientific">Herpetosiphon gulosus</name>
    <dbReference type="NCBI Taxonomy" id="1973496"/>
    <lineage>
        <taxon>Bacteria</taxon>
        <taxon>Bacillati</taxon>
        <taxon>Chloroflexota</taxon>
        <taxon>Chloroflexia</taxon>
        <taxon>Herpetosiphonales</taxon>
        <taxon>Herpetosiphonaceae</taxon>
        <taxon>Herpetosiphon</taxon>
    </lineage>
</organism>
<dbReference type="Pfam" id="PF25164">
    <property type="entry name" value="CoiA_N"/>
    <property type="match status" value="1"/>
</dbReference>
<sequence length="422" mass="46928">MENPFRDTLKHIKNVYHEKGRRMWLEYGISDELGLIHISDTPRGHTDLHCPYCHGRLVAKKGPTVAHHFAHNGTTCNPASRTTDLPLLPFFHSFTLHVAPRLLAQLQAFNAGHTYDADWLKAANLIRYNGFTFAHELTKLGQIPLGLLSVNLFSAIHEERLAAQHDRLDQRLASAWRAGNAVALAEAETDLMLYRTQWQRVLRSALYLVEIETRNGRFHKVGITMRPIAERIAEIQAALLPHVGTMTMKVLNVFPHRGHVEPYVKFKYAKQRRAIGNFTEYFDWLDRTGTIRDLRRMPAKVLTSLEQGVLDGMPSPTMQAIFQAHQEQEAAAQRAARAAARGARTKAGMDAARQAGVHVGRPNGSGESAAAVLAKPWSRAILQCLADGMSLRETAAMVGVALNTVRKVKAAAEQVATTTHDG</sequence>
<reference evidence="2 3" key="1">
    <citation type="submission" date="2024-02" db="EMBL/GenBank/DDBJ databases">
        <title>Herpetosiphon gulosus NBRC 112829.</title>
        <authorList>
            <person name="Ichikawa N."/>
            <person name="Katano-Makiyama Y."/>
            <person name="Hidaka K."/>
        </authorList>
    </citation>
    <scope>NUCLEOTIDE SEQUENCE [LARGE SCALE GENOMIC DNA]</scope>
    <source>
        <strain evidence="2 3">NBRC 112829</strain>
    </source>
</reference>
<dbReference type="Proteomes" id="UP001428290">
    <property type="component" value="Unassembled WGS sequence"/>
</dbReference>
<keyword evidence="3" id="KW-1185">Reference proteome</keyword>
<evidence type="ECO:0000313" key="3">
    <source>
        <dbReference type="Proteomes" id="UP001428290"/>
    </source>
</evidence>
<feature type="domain" description="Competence protein CoiA-like N-terminal" evidence="1">
    <location>
        <begin position="45"/>
        <end position="76"/>
    </location>
</feature>
<dbReference type="EMBL" id="BAABRU010000029">
    <property type="protein sequence ID" value="GAA5531018.1"/>
    <property type="molecule type" value="Genomic_DNA"/>
</dbReference>
<accession>A0ABP9X6K2</accession>
<protein>
    <recommendedName>
        <fullName evidence="1">Competence protein CoiA-like N-terminal domain-containing protein</fullName>
    </recommendedName>
</protein>
<evidence type="ECO:0000259" key="1">
    <source>
        <dbReference type="Pfam" id="PF25164"/>
    </source>
</evidence>
<gene>
    <name evidence="2" type="ORF">Hgul01_04842</name>
</gene>
<dbReference type="InterPro" id="IPR057253">
    <property type="entry name" value="CoiA-like_N"/>
</dbReference>